<evidence type="ECO:0000313" key="2">
    <source>
        <dbReference type="Proteomes" id="UP000238479"/>
    </source>
</evidence>
<sequence>MDRDMFPFSWVFTTWDSRFCSIWASGRQPFARKSELLGRIRIWDSGTMKISWNFDREVGWRRHLAARLIYEDSRPTLHQPFRRRSWLH</sequence>
<proteinExistence type="predicted"/>
<dbReference type="EMBL" id="PDCK01000045">
    <property type="protein sequence ID" value="PRQ16730.1"/>
    <property type="molecule type" value="Genomic_DNA"/>
</dbReference>
<evidence type="ECO:0000313" key="1">
    <source>
        <dbReference type="EMBL" id="PRQ16730.1"/>
    </source>
</evidence>
<dbReference type="Gramene" id="PRQ16730">
    <property type="protein sequence ID" value="PRQ16730"/>
    <property type="gene ID" value="RchiOBHm_Chr7g0187431"/>
</dbReference>
<accession>A0A2P6P467</accession>
<comment type="caution">
    <text evidence="1">The sequence shown here is derived from an EMBL/GenBank/DDBJ whole genome shotgun (WGS) entry which is preliminary data.</text>
</comment>
<gene>
    <name evidence="1" type="ORF">RchiOBHm_Chr7g0187431</name>
</gene>
<organism evidence="1 2">
    <name type="scientific">Rosa chinensis</name>
    <name type="common">China rose</name>
    <dbReference type="NCBI Taxonomy" id="74649"/>
    <lineage>
        <taxon>Eukaryota</taxon>
        <taxon>Viridiplantae</taxon>
        <taxon>Streptophyta</taxon>
        <taxon>Embryophyta</taxon>
        <taxon>Tracheophyta</taxon>
        <taxon>Spermatophyta</taxon>
        <taxon>Magnoliopsida</taxon>
        <taxon>eudicotyledons</taxon>
        <taxon>Gunneridae</taxon>
        <taxon>Pentapetalae</taxon>
        <taxon>rosids</taxon>
        <taxon>fabids</taxon>
        <taxon>Rosales</taxon>
        <taxon>Rosaceae</taxon>
        <taxon>Rosoideae</taxon>
        <taxon>Rosoideae incertae sedis</taxon>
        <taxon>Rosa</taxon>
    </lineage>
</organism>
<reference evidence="1 2" key="1">
    <citation type="journal article" date="2018" name="Nat. Genet.">
        <title>The Rosa genome provides new insights in the design of modern roses.</title>
        <authorList>
            <person name="Bendahmane M."/>
        </authorList>
    </citation>
    <scope>NUCLEOTIDE SEQUENCE [LARGE SCALE GENOMIC DNA]</scope>
    <source>
        <strain evidence="2">cv. Old Blush</strain>
    </source>
</reference>
<protein>
    <submittedName>
        <fullName evidence="1">Uncharacterized protein</fullName>
    </submittedName>
</protein>
<name>A0A2P6P467_ROSCH</name>
<keyword evidence="2" id="KW-1185">Reference proteome</keyword>
<dbReference type="Proteomes" id="UP000238479">
    <property type="component" value="Chromosome 7"/>
</dbReference>
<dbReference type="AlphaFoldDB" id="A0A2P6P467"/>